<evidence type="ECO:0000313" key="3">
    <source>
        <dbReference type="Proteomes" id="UP000078576"/>
    </source>
</evidence>
<proteinExistence type="predicted"/>
<protein>
    <submittedName>
        <fullName evidence="2">Uncharacterized protein</fullName>
    </submittedName>
</protein>
<dbReference type="Proteomes" id="UP000078576">
    <property type="component" value="Unassembled WGS sequence"/>
</dbReference>
<name>A0A194UY20_CYTMA</name>
<dbReference type="OrthoDB" id="10680299at2759"/>
<keyword evidence="3" id="KW-1185">Reference proteome</keyword>
<feature type="compositionally biased region" description="Basic and acidic residues" evidence="1">
    <location>
        <begin position="48"/>
        <end position="60"/>
    </location>
</feature>
<organism evidence="2 3">
    <name type="scientific">Cytospora mali</name>
    <name type="common">Apple Valsa canker fungus</name>
    <name type="synonym">Valsa mali</name>
    <dbReference type="NCBI Taxonomy" id="578113"/>
    <lineage>
        <taxon>Eukaryota</taxon>
        <taxon>Fungi</taxon>
        <taxon>Dikarya</taxon>
        <taxon>Ascomycota</taxon>
        <taxon>Pezizomycotina</taxon>
        <taxon>Sordariomycetes</taxon>
        <taxon>Sordariomycetidae</taxon>
        <taxon>Diaporthales</taxon>
        <taxon>Cytosporaceae</taxon>
        <taxon>Cytospora</taxon>
    </lineage>
</organism>
<gene>
    <name evidence="2" type="ORF">VP1G_10870</name>
</gene>
<evidence type="ECO:0000256" key="1">
    <source>
        <dbReference type="SAM" id="MobiDB-lite"/>
    </source>
</evidence>
<reference evidence="3" key="1">
    <citation type="submission" date="2014-12" db="EMBL/GenBank/DDBJ databases">
        <title>Genome Sequence of Valsa Canker Pathogens Uncovers a Specific Adaption of Colonization on Woody Bark.</title>
        <authorList>
            <person name="Yin Z."/>
            <person name="Liu H."/>
            <person name="Gao X."/>
            <person name="Li Z."/>
            <person name="Song N."/>
            <person name="Ke X."/>
            <person name="Dai Q."/>
            <person name="Wu Y."/>
            <person name="Sun Y."/>
            <person name="Xu J.-R."/>
            <person name="Kang Z.K."/>
            <person name="Wang L."/>
            <person name="Huang L."/>
        </authorList>
    </citation>
    <scope>NUCLEOTIDE SEQUENCE [LARGE SCALE GENOMIC DNA]</scope>
    <source>
        <strain evidence="3">SXYL134</strain>
    </source>
</reference>
<sequence>MRRHSHISLLTNRIRRLPERRDGLELRVEVDTRLPVEGARAAPGDRPFVPREAEHGQRHGNGHVDADLAGLDVAPEGLGRAAGAREDGDAVAVLVGVDQLDGVVQRLHVEAHQRRPEDLLLVALHPRRDVRDDRRAHPVPVRVLGRLVAPPVQQYRRALLLRAGDEPLDALLALGRDHGAQVRALLEPAVDVQRLGALGQLGQPLLRLADHNQRAQGHAPLSGRAKGGADDGVEELVLVAVRQHGGVVLGAQVGLHTLPVGRAPREDVLAGLVAADEADGLDGRVVQDEVDGAVRAVDDVDDARREARLLGQFGEDHGRARVALRGLEHERVAGHGGDGDAPEGYHGWEHLRHTTRRLGDLQAPQDITPGIRKRLALLERDARGQAVPILPDQADELEHDLLPRHDAGVPPRGEGLLGGGDGGLELGVRHLRDAGDEVVRRRVVELDQLLAGRGPELVV</sequence>
<dbReference type="EMBL" id="KN714690">
    <property type="protein sequence ID" value="KUI56600.1"/>
    <property type="molecule type" value="Genomic_DNA"/>
</dbReference>
<dbReference type="AlphaFoldDB" id="A0A194UY20"/>
<feature type="region of interest" description="Disordered" evidence="1">
    <location>
        <begin position="39"/>
        <end position="60"/>
    </location>
</feature>
<evidence type="ECO:0000313" key="2">
    <source>
        <dbReference type="EMBL" id="KUI56600.1"/>
    </source>
</evidence>
<accession>A0A194UY20</accession>